<dbReference type="Pfam" id="PF01380">
    <property type="entry name" value="SIS"/>
    <property type="match status" value="1"/>
</dbReference>
<comment type="caution">
    <text evidence="3">The sequence shown here is derived from an EMBL/GenBank/DDBJ whole genome shotgun (WGS) entry which is preliminary data.</text>
</comment>
<dbReference type="Proteomes" id="UP000309340">
    <property type="component" value="Unassembled WGS sequence"/>
</dbReference>
<reference evidence="3 4" key="1">
    <citation type="submission" date="2017-03" db="EMBL/GenBank/DDBJ databases">
        <title>Genomes of endolithic fungi from Antarctica.</title>
        <authorList>
            <person name="Coleine C."/>
            <person name="Masonjones S."/>
            <person name="Stajich J.E."/>
        </authorList>
    </citation>
    <scope>NUCLEOTIDE SEQUENCE [LARGE SCALE GENOMIC DNA]</scope>
    <source>
        <strain evidence="3 4">CCFEE 5184</strain>
    </source>
</reference>
<dbReference type="SUPFAM" id="SSF53697">
    <property type="entry name" value="SIS domain"/>
    <property type="match status" value="1"/>
</dbReference>
<name>A0A4U0Y113_9PEZI</name>
<sequence>MESRRPTKRRRVSSADLITPPALDLTDDLPTPQTANPTAPKPEEEEEEEEEDDLLLSHATHVLATQAAALTHITHLYRTSPGARLGLHHAVHALLTAHRTGGRLIACGVGKSAYIAQKLAATCKSLGIPASFLHACEAMHGDLGDIRAGGKDVVLFVSYSGRTPELVGLLPYLPRGTRVIALTSHIEAEDCVLLQGREAGEAILLPAPVPEREEVSFGVAAPTTSTTVALAVADMLALTVAEQLHGKRKGEVFTRNHPGGAIGVTEREVRKRKRKGEEAVVLELPSPSVSASDDG</sequence>
<dbReference type="EMBL" id="NAJQ01000018">
    <property type="protein sequence ID" value="TKA83047.1"/>
    <property type="molecule type" value="Genomic_DNA"/>
</dbReference>
<gene>
    <name evidence="3" type="ORF">B0A55_00854</name>
</gene>
<feature type="compositionally biased region" description="Basic residues" evidence="1">
    <location>
        <begin position="1"/>
        <end position="12"/>
    </location>
</feature>
<dbReference type="InterPro" id="IPR046348">
    <property type="entry name" value="SIS_dom_sf"/>
</dbReference>
<dbReference type="GO" id="GO:1901135">
    <property type="term" value="P:carbohydrate derivative metabolic process"/>
    <property type="evidence" value="ECO:0007669"/>
    <property type="project" value="InterPro"/>
</dbReference>
<dbReference type="STRING" id="329884.A0A4U0Y113"/>
<feature type="region of interest" description="Disordered" evidence="1">
    <location>
        <begin position="1"/>
        <end position="54"/>
    </location>
</feature>
<dbReference type="PROSITE" id="PS51464">
    <property type="entry name" value="SIS"/>
    <property type="match status" value="1"/>
</dbReference>
<dbReference type="PANTHER" id="PTHR38418:SF2">
    <property type="entry name" value="SUGAR ISOMERASE, KPSF_GUTQ (AFU_ORTHOLOGUE AFUA_6G08860)"/>
    <property type="match status" value="1"/>
</dbReference>
<evidence type="ECO:0000256" key="1">
    <source>
        <dbReference type="SAM" id="MobiDB-lite"/>
    </source>
</evidence>
<dbReference type="PANTHER" id="PTHR38418">
    <property type="entry name" value="SUGAR ISOMERASE, KPSF/GUTQ (AFU_ORTHOLOGUE AFUA_6G08860)"/>
    <property type="match status" value="1"/>
</dbReference>
<protein>
    <recommendedName>
        <fullName evidence="2">SIS domain-containing protein</fullName>
    </recommendedName>
</protein>
<evidence type="ECO:0000259" key="2">
    <source>
        <dbReference type="PROSITE" id="PS51464"/>
    </source>
</evidence>
<evidence type="ECO:0000313" key="3">
    <source>
        <dbReference type="EMBL" id="TKA83047.1"/>
    </source>
</evidence>
<evidence type="ECO:0000313" key="4">
    <source>
        <dbReference type="Proteomes" id="UP000309340"/>
    </source>
</evidence>
<dbReference type="AlphaFoldDB" id="A0A4U0Y113"/>
<organism evidence="3 4">
    <name type="scientific">Friedmanniomyces simplex</name>
    <dbReference type="NCBI Taxonomy" id="329884"/>
    <lineage>
        <taxon>Eukaryota</taxon>
        <taxon>Fungi</taxon>
        <taxon>Dikarya</taxon>
        <taxon>Ascomycota</taxon>
        <taxon>Pezizomycotina</taxon>
        <taxon>Dothideomycetes</taxon>
        <taxon>Dothideomycetidae</taxon>
        <taxon>Mycosphaerellales</taxon>
        <taxon>Teratosphaeriaceae</taxon>
        <taxon>Friedmanniomyces</taxon>
    </lineage>
</organism>
<accession>A0A4U0Y113</accession>
<proteinExistence type="predicted"/>
<dbReference type="InterPro" id="IPR001347">
    <property type="entry name" value="SIS_dom"/>
</dbReference>
<feature type="compositionally biased region" description="Acidic residues" evidence="1">
    <location>
        <begin position="43"/>
        <end position="54"/>
    </location>
</feature>
<dbReference type="GO" id="GO:0097367">
    <property type="term" value="F:carbohydrate derivative binding"/>
    <property type="evidence" value="ECO:0007669"/>
    <property type="project" value="InterPro"/>
</dbReference>
<dbReference type="OrthoDB" id="1872003at2759"/>
<dbReference type="Gene3D" id="3.40.50.10490">
    <property type="entry name" value="Glucose-6-phosphate isomerase like protein, domain 1"/>
    <property type="match status" value="1"/>
</dbReference>
<feature type="region of interest" description="Disordered" evidence="1">
    <location>
        <begin position="274"/>
        <end position="295"/>
    </location>
</feature>
<keyword evidence="4" id="KW-1185">Reference proteome</keyword>
<feature type="domain" description="SIS" evidence="2">
    <location>
        <begin position="90"/>
        <end position="246"/>
    </location>
</feature>